<reference evidence="2 3" key="1">
    <citation type="submission" date="2019-06" db="EMBL/GenBank/DDBJ databases">
        <title>Sulfurimonas gotlandica sp. nov., a chemoautotrophic and psychrotolerant epsilonproteobacterium isolated from a pelagic redoxcline, and an emended description of the genus Sulfurimonas.</title>
        <authorList>
            <person name="Wang S."/>
            <person name="Jiang L."/>
            <person name="Shao Z."/>
        </authorList>
    </citation>
    <scope>NUCLEOTIDE SEQUENCE [LARGE SCALE GENOMIC DNA]</scope>
    <source>
        <strain evidence="2 3">S2-6</strain>
    </source>
</reference>
<feature type="domain" description="YcaO" evidence="1">
    <location>
        <begin position="58"/>
        <end position="420"/>
    </location>
</feature>
<dbReference type="Gene3D" id="3.30.160.660">
    <property type="match status" value="1"/>
</dbReference>
<sequence>MNFLSKEAPLQNSITTMKAVLSDVGCETVFQEHKNPLTHCFSVNLSSQEAPRHIYSNGKGVLRDASVASALGEYIERLQTNNFFIDFHLPKRKYYPDEVVFGFDEVVFGFNEAGLSDELMAVYNPDGNLSPEDLVDFNSDYTDKIVALPFVKQSTQKCVPIPLNILSNLYVSNGLATGNTPLEAKVQALSEIFERHAKIAIIKNGYALPKFSDEIVNKFPKVYEDIQALQTLGYKVEVLDASLGGQFPVTAISLIDPSNATLFVSFGAHPILEVALERTMTELMQGRSLENLDSFEVPTFDMSLVSDSFNLESHFIDSNGKLGFPFLSAKKSFEYSSFSYKGNSTQDEYDYLTKILQDMEKEFYIREYDYLGFYSCQIIVPGISEVYPIEDLIYNNKNNGKLIRDMVLNFTKYDPQEIMLEIESLEDSLNMEKYIGVIFAKNFTMAEFKAQILLRLGEYDEALELLEYGTNKLGHLVVELARMQEMELDYEEYKEALYDVFSKENVLKSLGILNNTDFLIETTLHKDYTNMLCLYDKLERKKCAMK</sequence>
<organism evidence="2 3">
    <name type="scientific">Sulfurimonas sediminis</name>
    <dbReference type="NCBI Taxonomy" id="2590020"/>
    <lineage>
        <taxon>Bacteria</taxon>
        <taxon>Pseudomonadati</taxon>
        <taxon>Campylobacterota</taxon>
        <taxon>Epsilonproteobacteria</taxon>
        <taxon>Campylobacterales</taxon>
        <taxon>Sulfurimonadaceae</taxon>
        <taxon>Sulfurimonas</taxon>
    </lineage>
</organism>
<name>A0A7M1B141_9BACT</name>
<dbReference type="InterPro" id="IPR003776">
    <property type="entry name" value="YcaO-like_dom"/>
</dbReference>
<dbReference type="PANTHER" id="PTHR37809">
    <property type="entry name" value="RIBOSOMAL PROTEIN S12 METHYLTHIOTRANSFERASE ACCESSORY FACTOR YCAO"/>
    <property type="match status" value="1"/>
</dbReference>
<protein>
    <recommendedName>
        <fullName evidence="1">YcaO domain-containing protein</fullName>
    </recommendedName>
</protein>
<dbReference type="PROSITE" id="PS51664">
    <property type="entry name" value="YCAO"/>
    <property type="match status" value="1"/>
</dbReference>
<gene>
    <name evidence="2" type="ORF">FJR45_05690</name>
</gene>
<accession>A0A7M1B141</accession>
<dbReference type="EMBL" id="CP041235">
    <property type="protein sequence ID" value="QOP43469.1"/>
    <property type="molecule type" value="Genomic_DNA"/>
</dbReference>
<dbReference type="PANTHER" id="PTHR37809:SF1">
    <property type="entry name" value="RIBOSOMAL PROTEIN S12 METHYLTHIOTRANSFERASE ACCESSORY FACTOR YCAO"/>
    <property type="match status" value="1"/>
</dbReference>
<dbReference type="KEGG" id="ssei:FJR45_05690"/>
<dbReference type="AlphaFoldDB" id="A0A7M1B141"/>
<keyword evidence="3" id="KW-1185">Reference proteome</keyword>
<evidence type="ECO:0000313" key="2">
    <source>
        <dbReference type="EMBL" id="QOP43469.1"/>
    </source>
</evidence>
<dbReference type="Gene3D" id="3.30.1330.230">
    <property type="match status" value="1"/>
</dbReference>
<dbReference type="Pfam" id="PF02624">
    <property type="entry name" value="YcaO"/>
    <property type="match status" value="1"/>
</dbReference>
<evidence type="ECO:0000259" key="1">
    <source>
        <dbReference type="PROSITE" id="PS51664"/>
    </source>
</evidence>
<dbReference type="NCBIfam" id="TIGR00702">
    <property type="entry name" value="YcaO-type kinase domain"/>
    <property type="match status" value="1"/>
</dbReference>
<dbReference type="Proteomes" id="UP000593719">
    <property type="component" value="Chromosome"/>
</dbReference>
<dbReference type="RefSeq" id="WP_193151754.1">
    <property type="nucleotide sequence ID" value="NZ_CP041235.1"/>
</dbReference>
<proteinExistence type="predicted"/>
<evidence type="ECO:0000313" key="3">
    <source>
        <dbReference type="Proteomes" id="UP000593719"/>
    </source>
</evidence>